<proteinExistence type="predicted"/>
<organism evidence="2 3">
    <name type="scientific">Panagrellus redivivus</name>
    <name type="common">Microworm</name>
    <dbReference type="NCBI Taxonomy" id="6233"/>
    <lineage>
        <taxon>Eukaryota</taxon>
        <taxon>Metazoa</taxon>
        <taxon>Ecdysozoa</taxon>
        <taxon>Nematoda</taxon>
        <taxon>Chromadorea</taxon>
        <taxon>Rhabditida</taxon>
        <taxon>Tylenchina</taxon>
        <taxon>Panagrolaimomorpha</taxon>
        <taxon>Panagrolaimoidea</taxon>
        <taxon>Panagrolaimidae</taxon>
        <taxon>Panagrellus</taxon>
    </lineage>
</organism>
<dbReference type="WBParaSite" id="Pan_g11689.t1">
    <property type="protein sequence ID" value="Pan_g11689.t1"/>
    <property type="gene ID" value="Pan_g11689"/>
</dbReference>
<name>A0A7E4ZQU6_PANRE</name>
<feature type="compositionally biased region" description="Polar residues" evidence="1">
    <location>
        <begin position="39"/>
        <end position="48"/>
    </location>
</feature>
<keyword evidence="2" id="KW-1185">Reference proteome</keyword>
<protein>
    <submittedName>
        <fullName evidence="3">Uncharacterized protein</fullName>
    </submittedName>
</protein>
<feature type="region of interest" description="Disordered" evidence="1">
    <location>
        <begin position="156"/>
        <end position="180"/>
    </location>
</feature>
<reference evidence="3" key="2">
    <citation type="submission" date="2020-10" db="UniProtKB">
        <authorList>
            <consortium name="WormBaseParasite"/>
        </authorList>
    </citation>
    <scope>IDENTIFICATION</scope>
</reference>
<feature type="region of interest" description="Disordered" evidence="1">
    <location>
        <begin position="1"/>
        <end position="53"/>
    </location>
</feature>
<reference evidence="2" key="1">
    <citation type="journal article" date="2013" name="Genetics">
        <title>The draft genome and transcriptome of Panagrellus redivivus are shaped by the harsh demands of a free-living lifestyle.</title>
        <authorList>
            <person name="Srinivasan J."/>
            <person name="Dillman A.R."/>
            <person name="Macchietto M.G."/>
            <person name="Heikkinen L."/>
            <person name="Lakso M."/>
            <person name="Fracchia K.M."/>
            <person name="Antoshechkin I."/>
            <person name="Mortazavi A."/>
            <person name="Wong G."/>
            <person name="Sternberg P.W."/>
        </authorList>
    </citation>
    <scope>NUCLEOTIDE SEQUENCE [LARGE SCALE GENOMIC DNA]</scope>
    <source>
        <strain evidence="2">MT8872</strain>
    </source>
</reference>
<evidence type="ECO:0000313" key="3">
    <source>
        <dbReference type="WBParaSite" id="Pan_g11689.t1"/>
    </source>
</evidence>
<evidence type="ECO:0000256" key="1">
    <source>
        <dbReference type="SAM" id="MobiDB-lite"/>
    </source>
</evidence>
<dbReference type="AlphaFoldDB" id="A0A7E4ZQU6"/>
<accession>A0A7E4ZQU6</accession>
<feature type="region of interest" description="Disordered" evidence="1">
    <location>
        <begin position="87"/>
        <end position="107"/>
    </location>
</feature>
<evidence type="ECO:0000313" key="2">
    <source>
        <dbReference type="Proteomes" id="UP000492821"/>
    </source>
</evidence>
<dbReference type="Proteomes" id="UP000492821">
    <property type="component" value="Unassembled WGS sequence"/>
</dbReference>
<sequence length="180" mass="19826">MAAAATSWIRRLSTDQQQGQTKSRRISLCIPSSEDTHSLMPTSTSPRSTECRPVRRRGPINFIAGLYASSRRRLSLPVSSLSCELGPENLSTAEKGHPETVPEEVVPPTAPEWRIPARNRSLPDVIERTAELPKSPRGNIAMNVPDSARRVTVVDRPGQDKAHFTGLKGKAKKPTRKLND</sequence>
<feature type="compositionally biased region" description="Basic residues" evidence="1">
    <location>
        <begin position="169"/>
        <end position="180"/>
    </location>
</feature>